<organism evidence="2 3">
    <name type="scientific">Geoalkalibacter ferrihydriticus DSM 17813</name>
    <dbReference type="NCBI Taxonomy" id="1121915"/>
    <lineage>
        <taxon>Bacteria</taxon>
        <taxon>Pseudomonadati</taxon>
        <taxon>Thermodesulfobacteriota</taxon>
        <taxon>Desulfuromonadia</taxon>
        <taxon>Desulfuromonadales</taxon>
        <taxon>Geoalkalibacteraceae</taxon>
        <taxon>Geoalkalibacter</taxon>
    </lineage>
</organism>
<dbReference type="Proteomes" id="UP000035068">
    <property type="component" value="Unassembled WGS sequence"/>
</dbReference>
<evidence type="ECO:0000313" key="2">
    <source>
        <dbReference type="EMBL" id="KIH77336.1"/>
    </source>
</evidence>
<sequence>MNSDTQGFTPAYLRLFQNGALAERARRARQLLENCTLCPRRSASSKKVRTTAPRPHLSERTPDLFFCG</sequence>
<comment type="caution">
    <text evidence="2">The sequence shown here is derived from an EMBL/GenBank/DDBJ whole genome shotgun (WGS) entry which is preliminary data.</text>
</comment>
<name>A0A0C2HJU1_9BACT</name>
<accession>A0A0C2HJU1</accession>
<reference evidence="2 3" key="1">
    <citation type="submission" date="2014-12" db="EMBL/GenBank/DDBJ databases">
        <title>Genomes of Geoalkalibacter ferrihydriticus and Geoalkalibacter subterraneus, two haloalkaliphilic metal-reducing members of the Geobacteraceae.</title>
        <authorList>
            <person name="Badalamenti J.P."/>
            <person name="Torres C.I."/>
            <person name="Krajmalnik-Brown R."/>
            <person name="Bond D.R."/>
        </authorList>
    </citation>
    <scope>NUCLEOTIDE SEQUENCE [LARGE SCALE GENOMIC DNA]</scope>
    <source>
        <strain evidence="2 3">DSM 17813</strain>
    </source>
</reference>
<evidence type="ECO:0000313" key="3">
    <source>
        <dbReference type="Proteomes" id="UP000035068"/>
    </source>
</evidence>
<proteinExistence type="predicted"/>
<keyword evidence="3" id="KW-1185">Reference proteome</keyword>
<feature type="region of interest" description="Disordered" evidence="1">
    <location>
        <begin position="43"/>
        <end position="62"/>
    </location>
</feature>
<gene>
    <name evidence="2" type="ORF">GFER_00850</name>
</gene>
<evidence type="ECO:0000256" key="1">
    <source>
        <dbReference type="SAM" id="MobiDB-lite"/>
    </source>
</evidence>
<dbReference type="AlphaFoldDB" id="A0A0C2HJU1"/>
<dbReference type="EMBL" id="JWJD01000001">
    <property type="protein sequence ID" value="KIH77336.1"/>
    <property type="molecule type" value="Genomic_DNA"/>
</dbReference>
<protein>
    <submittedName>
        <fullName evidence="2">Uncharacterized protein</fullName>
    </submittedName>
</protein>